<name>A0A392RVY3_9FABA</name>
<dbReference type="Proteomes" id="UP000265520">
    <property type="component" value="Unassembled WGS sequence"/>
</dbReference>
<proteinExistence type="predicted"/>
<accession>A0A392RVY3</accession>
<keyword evidence="2" id="KW-1185">Reference proteome</keyword>
<sequence length="104" mass="11575">MNFWWKFAQFSIECFGRFIYQRKAASYNVPENSLHFRCSEAPMMAVWVPTAIKCSSGSVFPSNEGRWGVLKLSGTLASHRACARGWASTISSSSSCSTAFFARS</sequence>
<feature type="non-terminal residue" evidence="1">
    <location>
        <position position="104"/>
    </location>
</feature>
<dbReference type="EMBL" id="LXQA010280946">
    <property type="protein sequence ID" value="MCI40539.1"/>
    <property type="molecule type" value="Genomic_DNA"/>
</dbReference>
<comment type="caution">
    <text evidence="1">The sequence shown here is derived from an EMBL/GenBank/DDBJ whole genome shotgun (WGS) entry which is preliminary data.</text>
</comment>
<dbReference type="AlphaFoldDB" id="A0A392RVY3"/>
<evidence type="ECO:0000313" key="2">
    <source>
        <dbReference type="Proteomes" id="UP000265520"/>
    </source>
</evidence>
<reference evidence="1 2" key="1">
    <citation type="journal article" date="2018" name="Front. Plant Sci.">
        <title>Red Clover (Trifolium pratense) and Zigzag Clover (T. medium) - A Picture of Genomic Similarities and Differences.</title>
        <authorList>
            <person name="Dluhosova J."/>
            <person name="Istvanek J."/>
            <person name="Nedelnik J."/>
            <person name="Repkova J."/>
        </authorList>
    </citation>
    <scope>NUCLEOTIDE SEQUENCE [LARGE SCALE GENOMIC DNA]</scope>
    <source>
        <strain evidence="2">cv. 10/8</strain>
        <tissue evidence="1">Leaf</tissue>
    </source>
</reference>
<protein>
    <submittedName>
        <fullName evidence="1">Uncharacterized protein</fullName>
    </submittedName>
</protein>
<organism evidence="1 2">
    <name type="scientific">Trifolium medium</name>
    <dbReference type="NCBI Taxonomy" id="97028"/>
    <lineage>
        <taxon>Eukaryota</taxon>
        <taxon>Viridiplantae</taxon>
        <taxon>Streptophyta</taxon>
        <taxon>Embryophyta</taxon>
        <taxon>Tracheophyta</taxon>
        <taxon>Spermatophyta</taxon>
        <taxon>Magnoliopsida</taxon>
        <taxon>eudicotyledons</taxon>
        <taxon>Gunneridae</taxon>
        <taxon>Pentapetalae</taxon>
        <taxon>rosids</taxon>
        <taxon>fabids</taxon>
        <taxon>Fabales</taxon>
        <taxon>Fabaceae</taxon>
        <taxon>Papilionoideae</taxon>
        <taxon>50 kb inversion clade</taxon>
        <taxon>NPAAA clade</taxon>
        <taxon>Hologalegina</taxon>
        <taxon>IRL clade</taxon>
        <taxon>Trifolieae</taxon>
        <taxon>Trifolium</taxon>
    </lineage>
</organism>
<evidence type="ECO:0000313" key="1">
    <source>
        <dbReference type="EMBL" id="MCI40539.1"/>
    </source>
</evidence>